<dbReference type="GO" id="GO:0032502">
    <property type="term" value="P:developmental process"/>
    <property type="evidence" value="ECO:0007669"/>
    <property type="project" value="TreeGrafter"/>
</dbReference>
<dbReference type="STRING" id="1676925.ENSPKIP00000031454"/>
<reference evidence="2" key="1">
    <citation type="submission" date="2025-08" db="UniProtKB">
        <authorList>
            <consortium name="Ensembl"/>
        </authorList>
    </citation>
    <scope>IDENTIFICATION</scope>
</reference>
<accession>A0A3B3SL31</accession>
<dbReference type="GO" id="GO:0046983">
    <property type="term" value="F:protein dimerization activity"/>
    <property type="evidence" value="ECO:0007669"/>
    <property type="project" value="InterPro"/>
</dbReference>
<dbReference type="Gene3D" id="4.10.280.10">
    <property type="entry name" value="Helix-loop-helix DNA-binding domain"/>
    <property type="match status" value="1"/>
</dbReference>
<dbReference type="InterPro" id="IPR011598">
    <property type="entry name" value="bHLH_dom"/>
</dbReference>
<evidence type="ECO:0000313" key="3">
    <source>
        <dbReference type="Proteomes" id="UP000261540"/>
    </source>
</evidence>
<dbReference type="Ensembl" id="ENSPKIT00000012299.1">
    <property type="protein sequence ID" value="ENSPKIP00000031454.1"/>
    <property type="gene ID" value="ENSPKIG00000011920.1"/>
</dbReference>
<evidence type="ECO:0000259" key="1">
    <source>
        <dbReference type="PROSITE" id="PS50888"/>
    </source>
</evidence>
<dbReference type="GO" id="GO:0000981">
    <property type="term" value="F:DNA-binding transcription factor activity, RNA polymerase II-specific"/>
    <property type="evidence" value="ECO:0007669"/>
    <property type="project" value="TreeGrafter"/>
</dbReference>
<dbReference type="Proteomes" id="UP000261540">
    <property type="component" value="Unplaced"/>
</dbReference>
<protein>
    <submittedName>
        <fullName evidence="2">Folliculogenesis specific bHLH transcription factor</fullName>
    </submittedName>
</protein>
<keyword evidence="3" id="KW-1185">Reference proteome</keyword>
<dbReference type="CDD" id="cd11422">
    <property type="entry name" value="bHLH_TS_FIGLA"/>
    <property type="match status" value="1"/>
</dbReference>
<dbReference type="SUPFAM" id="SSF47459">
    <property type="entry name" value="HLH, helix-loop-helix DNA-binding domain"/>
    <property type="match status" value="1"/>
</dbReference>
<dbReference type="SMART" id="SM00353">
    <property type="entry name" value="HLH"/>
    <property type="match status" value="1"/>
</dbReference>
<dbReference type="InterPro" id="IPR050283">
    <property type="entry name" value="E-box_TF_Regulators"/>
</dbReference>
<dbReference type="Pfam" id="PF00010">
    <property type="entry name" value="HLH"/>
    <property type="match status" value="1"/>
</dbReference>
<proteinExistence type="predicted"/>
<dbReference type="GeneTree" id="ENSGT00440000033552"/>
<sequence>MAAGNMMRVPEGELTSDILSCMYGGAVLPQYASIRKFRRGIDGIYVDTEDWNDGLKRRQMVNEKERLRIRNLNCMFSCLKRMVPLMRRDRKPSKVDILKAASEYIRLLLSVLSDTPPETMCVGPQCMSQVLGAVPGPDLMDGVTLSVPTGVSGDDVGDVGGLLFHQCVMPTYQYVIQLTPEQAMVWLPFVPLLRKSLLFPFILTPKCHY</sequence>
<name>A0A3B3SL31_9TELE</name>
<feature type="domain" description="BHLH" evidence="1">
    <location>
        <begin position="56"/>
        <end position="108"/>
    </location>
</feature>
<dbReference type="GO" id="GO:0000977">
    <property type="term" value="F:RNA polymerase II transcription regulatory region sequence-specific DNA binding"/>
    <property type="evidence" value="ECO:0007669"/>
    <property type="project" value="TreeGrafter"/>
</dbReference>
<evidence type="ECO:0000313" key="2">
    <source>
        <dbReference type="Ensembl" id="ENSPKIP00000031454.1"/>
    </source>
</evidence>
<reference evidence="2" key="2">
    <citation type="submission" date="2025-09" db="UniProtKB">
        <authorList>
            <consortium name="Ensembl"/>
        </authorList>
    </citation>
    <scope>IDENTIFICATION</scope>
</reference>
<dbReference type="InterPro" id="IPR036638">
    <property type="entry name" value="HLH_DNA-bd_sf"/>
</dbReference>
<dbReference type="PANTHER" id="PTHR23349:SF57">
    <property type="entry name" value="FACTOR IN THE GERMLINE ALPHA"/>
    <property type="match status" value="1"/>
</dbReference>
<dbReference type="AlphaFoldDB" id="A0A3B3SL31"/>
<organism evidence="2 3">
    <name type="scientific">Paramormyrops kingsleyae</name>
    <dbReference type="NCBI Taxonomy" id="1676925"/>
    <lineage>
        <taxon>Eukaryota</taxon>
        <taxon>Metazoa</taxon>
        <taxon>Chordata</taxon>
        <taxon>Craniata</taxon>
        <taxon>Vertebrata</taxon>
        <taxon>Euteleostomi</taxon>
        <taxon>Actinopterygii</taxon>
        <taxon>Neopterygii</taxon>
        <taxon>Teleostei</taxon>
        <taxon>Osteoglossocephala</taxon>
        <taxon>Osteoglossomorpha</taxon>
        <taxon>Osteoglossiformes</taxon>
        <taxon>Mormyridae</taxon>
        <taxon>Paramormyrops</taxon>
    </lineage>
</organism>
<dbReference type="PROSITE" id="PS50888">
    <property type="entry name" value="BHLH"/>
    <property type="match status" value="1"/>
</dbReference>
<dbReference type="PANTHER" id="PTHR23349">
    <property type="entry name" value="BASIC HELIX-LOOP-HELIX TRANSCRIPTION FACTOR, TWIST"/>
    <property type="match status" value="1"/>
</dbReference>